<dbReference type="PANTHER" id="PTHR43667">
    <property type="entry name" value="CYCLOPROPANE-FATTY-ACYL-PHOSPHOLIPID SYNTHASE"/>
    <property type="match status" value="1"/>
</dbReference>
<dbReference type="PANTHER" id="PTHR43667:SF2">
    <property type="entry name" value="FATTY ACID C-METHYL TRANSFERASE"/>
    <property type="match status" value="1"/>
</dbReference>
<accession>A0A1S0TJQ6</accession>
<dbReference type="Gene3D" id="3.40.50.150">
    <property type="entry name" value="Vaccinia Virus protein VP39"/>
    <property type="match status" value="1"/>
</dbReference>
<dbReference type="Pfam" id="PF02353">
    <property type="entry name" value="CMAS"/>
    <property type="match status" value="1"/>
</dbReference>
<dbReference type="InterPro" id="IPR029063">
    <property type="entry name" value="SAM-dependent_MTases_sf"/>
</dbReference>
<dbReference type="AlphaFoldDB" id="A0A1S0TJQ6"/>
<protein>
    <submittedName>
        <fullName evidence="1">Uncharacterized protein</fullName>
    </submittedName>
</protein>
<dbReference type="InterPro" id="IPR050723">
    <property type="entry name" value="CFA/CMAS"/>
</dbReference>
<dbReference type="SUPFAM" id="SSF53335">
    <property type="entry name" value="S-adenosyl-L-methionine-dependent methyltransferases"/>
    <property type="match status" value="1"/>
</dbReference>
<dbReference type="KEGG" id="loa:LOAG_13555"/>
<dbReference type="OrthoDB" id="8300214at2759"/>
<proteinExistence type="predicted"/>
<name>A0A1S0TJQ6_LOALO</name>
<dbReference type="GeneID" id="9951025"/>
<feature type="non-terminal residue" evidence="1">
    <location>
        <position position="1"/>
    </location>
</feature>
<dbReference type="RefSeq" id="XP_003149109.1">
    <property type="nucleotide sequence ID" value="XM_003149061.1"/>
</dbReference>
<dbReference type="EMBL" id="JH712697">
    <property type="protein sequence ID" value="EFO14961.1"/>
    <property type="molecule type" value="Genomic_DNA"/>
</dbReference>
<dbReference type="CTD" id="9951025"/>
<evidence type="ECO:0000313" key="1">
    <source>
        <dbReference type="EMBL" id="EFO14961.1"/>
    </source>
</evidence>
<reference evidence="1" key="1">
    <citation type="submission" date="2012-04" db="EMBL/GenBank/DDBJ databases">
        <title>The Genome Sequence of Loa loa.</title>
        <authorList>
            <consortium name="The Broad Institute Genome Sequencing Platform"/>
            <consortium name="Broad Institute Genome Sequencing Center for Infectious Disease"/>
            <person name="Nutman T.B."/>
            <person name="Fink D.L."/>
            <person name="Russ C."/>
            <person name="Young S."/>
            <person name="Zeng Q."/>
            <person name="Gargeya S."/>
            <person name="Alvarado L."/>
            <person name="Berlin A."/>
            <person name="Chapman S.B."/>
            <person name="Chen Z."/>
            <person name="Freedman E."/>
            <person name="Gellesch M."/>
            <person name="Goldberg J."/>
            <person name="Griggs A."/>
            <person name="Gujja S."/>
            <person name="Heilman E.R."/>
            <person name="Heiman D."/>
            <person name="Howarth C."/>
            <person name="Mehta T."/>
            <person name="Neiman D."/>
            <person name="Pearson M."/>
            <person name="Roberts A."/>
            <person name="Saif S."/>
            <person name="Shea T."/>
            <person name="Shenoy N."/>
            <person name="Sisk P."/>
            <person name="Stolte C."/>
            <person name="Sykes S."/>
            <person name="White J."/>
            <person name="Yandava C."/>
            <person name="Haas B."/>
            <person name="Henn M.R."/>
            <person name="Nusbaum C."/>
            <person name="Birren B."/>
        </authorList>
    </citation>
    <scope>NUCLEOTIDE SEQUENCE [LARGE SCALE GENOMIC DNA]</scope>
</reference>
<gene>
    <name evidence="1" type="ORF">LOAG_13555</name>
</gene>
<organism evidence="1">
    <name type="scientific">Loa loa</name>
    <name type="common">Eye worm</name>
    <name type="synonym">Filaria loa</name>
    <dbReference type="NCBI Taxonomy" id="7209"/>
    <lineage>
        <taxon>Eukaryota</taxon>
        <taxon>Metazoa</taxon>
        <taxon>Ecdysozoa</taxon>
        <taxon>Nematoda</taxon>
        <taxon>Chromadorea</taxon>
        <taxon>Rhabditida</taxon>
        <taxon>Spirurina</taxon>
        <taxon>Spiruromorpha</taxon>
        <taxon>Filarioidea</taxon>
        <taxon>Onchocercidae</taxon>
        <taxon>Loa</taxon>
    </lineage>
</organism>
<sequence>SNKSNDILPITLILHKPINFCLRILLDPKIGLGEAYMFENWDTQLRIQDFLALLIRAKTLQLINTISYNNGMKKSEQIISFINFIQHYYHTNSLYGSARNIHKHYDLGNDMFSLFLDPSMTYSCAIFQAIPSHTIINSDNKLLEEAQNEKI</sequence>
<dbReference type="InParanoid" id="A0A1S0TJQ6"/>